<name>A0A380NH48_9FIRM</name>
<evidence type="ECO:0000256" key="4">
    <source>
        <dbReference type="HAMAP-Rule" id="MF_01281"/>
    </source>
</evidence>
<feature type="binding site" evidence="4">
    <location>
        <position position="109"/>
    </location>
    <ligand>
        <name>substrate</name>
    </ligand>
</feature>
<feature type="domain" description="Amidohydrolase-related" evidence="5">
    <location>
        <begin position="73"/>
        <end position="417"/>
    </location>
</feature>
<gene>
    <name evidence="4 6" type="primary">mtaD</name>
    <name evidence="6" type="ORF">NCTC12020_00444</name>
</gene>
<organism evidence="6 7">
    <name type="scientific">Veillonella criceti</name>
    <dbReference type="NCBI Taxonomy" id="103891"/>
    <lineage>
        <taxon>Bacteria</taxon>
        <taxon>Bacillati</taxon>
        <taxon>Bacillota</taxon>
        <taxon>Negativicutes</taxon>
        <taxon>Veillonellales</taxon>
        <taxon>Veillonellaceae</taxon>
        <taxon>Veillonella</taxon>
    </lineage>
</organism>
<evidence type="ECO:0000256" key="2">
    <source>
        <dbReference type="ARBA" id="ARBA00022801"/>
    </source>
</evidence>
<dbReference type="Proteomes" id="UP000255367">
    <property type="component" value="Unassembled WGS sequence"/>
</dbReference>
<keyword evidence="7" id="KW-1185">Reference proteome</keyword>
<dbReference type="GO" id="GO:0046872">
    <property type="term" value="F:metal ion binding"/>
    <property type="evidence" value="ECO:0007669"/>
    <property type="project" value="UniProtKB-KW"/>
</dbReference>
<feature type="binding site" evidence="4">
    <location>
        <position position="80"/>
    </location>
    <ligand>
        <name>Zn(2+)</name>
        <dbReference type="ChEBI" id="CHEBI:29105"/>
    </ligand>
</feature>
<keyword evidence="3 4" id="KW-0862">Zinc</keyword>
<feature type="binding site" evidence="4">
    <location>
        <position position="314"/>
    </location>
    <ligand>
        <name>Zn(2+)</name>
        <dbReference type="ChEBI" id="CHEBI:29105"/>
    </ligand>
</feature>
<dbReference type="GO" id="GO:0090614">
    <property type="term" value="F:5'-methylthioadenosine deaminase activity"/>
    <property type="evidence" value="ECO:0007669"/>
    <property type="project" value="UniProtKB-UniRule"/>
</dbReference>
<comment type="catalytic activity">
    <reaction evidence="4">
        <text>S-methyl-5'-thioadenosine + H2O + H(+) = S-methyl-5'-thioinosine + NH4(+)</text>
        <dbReference type="Rhea" id="RHEA:25025"/>
        <dbReference type="ChEBI" id="CHEBI:15377"/>
        <dbReference type="ChEBI" id="CHEBI:15378"/>
        <dbReference type="ChEBI" id="CHEBI:17509"/>
        <dbReference type="ChEBI" id="CHEBI:28938"/>
        <dbReference type="ChEBI" id="CHEBI:48595"/>
        <dbReference type="EC" id="3.5.4.31"/>
    </reaction>
</comment>
<dbReference type="InterPro" id="IPR006680">
    <property type="entry name" value="Amidohydro-rel"/>
</dbReference>
<dbReference type="CDD" id="cd01298">
    <property type="entry name" value="ATZ_TRZ_like"/>
    <property type="match status" value="1"/>
</dbReference>
<dbReference type="Pfam" id="PF01979">
    <property type="entry name" value="Amidohydro_1"/>
    <property type="match status" value="1"/>
</dbReference>
<dbReference type="SUPFAM" id="SSF51556">
    <property type="entry name" value="Metallo-dependent hydrolases"/>
    <property type="match status" value="1"/>
</dbReference>
<dbReference type="Gene3D" id="2.30.40.10">
    <property type="entry name" value="Urease, subunit C, domain 1"/>
    <property type="match status" value="1"/>
</dbReference>
<keyword evidence="2 4" id="KW-0378">Hydrolase</keyword>
<dbReference type="FunFam" id="3.20.20.140:FF:000014">
    <property type="entry name" value="5-methylthioadenosine/S-adenosylhomocysteine deaminase"/>
    <property type="match status" value="1"/>
</dbReference>
<dbReference type="Gene3D" id="3.20.20.140">
    <property type="entry name" value="Metal-dependent hydrolases"/>
    <property type="match status" value="1"/>
</dbReference>
<feature type="binding site" evidence="4">
    <location>
        <position position="161"/>
    </location>
    <ligand>
        <name>substrate</name>
    </ligand>
</feature>
<dbReference type="EC" id="3.5.4.28" evidence="4"/>
<protein>
    <recommendedName>
        <fullName evidence="4">5-methylthioadenosine/S-adenosylhomocysteine deaminase</fullName>
        <shortName evidence="4">MTA/SAH deaminase</shortName>
        <ecNumber evidence="4">3.5.4.28</ecNumber>
        <ecNumber evidence="4">3.5.4.31</ecNumber>
    </recommendedName>
</protein>
<comment type="function">
    <text evidence="4">Catalyzes the deamination of 5-methylthioadenosine and S-adenosyl-L-homocysteine into 5-methylthioinosine and S-inosyl-L-homocysteine, respectively. Is also able to deaminate adenosine.</text>
</comment>
<evidence type="ECO:0000313" key="6">
    <source>
        <dbReference type="EMBL" id="SUP40963.1"/>
    </source>
</evidence>
<evidence type="ECO:0000313" key="7">
    <source>
        <dbReference type="Proteomes" id="UP000255367"/>
    </source>
</evidence>
<evidence type="ECO:0000259" key="5">
    <source>
        <dbReference type="Pfam" id="PF01979"/>
    </source>
</evidence>
<comment type="catalytic activity">
    <reaction evidence="4">
        <text>S-adenosyl-L-homocysteine + H2O + H(+) = S-inosyl-L-homocysteine + NH4(+)</text>
        <dbReference type="Rhea" id="RHEA:20716"/>
        <dbReference type="ChEBI" id="CHEBI:15377"/>
        <dbReference type="ChEBI" id="CHEBI:15378"/>
        <dbReference type="ChEBI" id="CHEBI:28938"/>
        <dbReference type="ChEBI" id="CHEBI:57856"/>
        <dbReference type="ChEBI" id="CHEBI:57985"/>
        <dbReference type="EC" id="3.5.4.28"/>
    </reaction>
</comment>
<dbReference type="InterPro" id="IPR032466">
    <property type="entry name" value="Metal_Hydrolase"/>
</dbReference>
<comment type="caution">
    <text evidence="4">Lacks conserved residue(s) required for the propagation of feature annotation.</text>
</comment>
<dbReference type="OrthoDB" id="9807210at2"/>
<dbReference type="RefSeq" id="WP_115309692.1">
    <property type="nucleotide sequence ID" value="NZ_UHIO01000001.1"/>
</dbReference>
<feature type="binding site" evidence="4">
    <location>
        <position position="314"/>
    </location>
    <ligand>
        <name>substrate</name>
    </ligand>
</feature>
<feature type="binding site" evidence="4">
    <location>
        <position position="82"/>
    </location>
    <ligand>
        <name>Zn(2+)</name>
        <dbReference type="ChEBI" id="CHEBI:29105"/>
    </ligand>
</feature>
<dbReference type="PANTHER" id="PTHR43794">
    <property type="entry name" value="AMINOHYDROLASE SSNA-RELATED"/>
    <property type="match status" value="1"/>
</dbReference>
<dbReference type="AlphaFoldDB" id="A0A380NH48"/>
<keyword evidence="1 4" id="KW-0479">Metal-binding</keyword>
<feature type="binding site" evidence="4">
    <location>
        <position position="226"/>
    </location>
    <ligand>
        <name>Zn(2+)</name>
        <dbReference type="ChEBI" id="CHEBI:29105"/>
    </ligand>
</feature>
<dbReference type="SUPFAM" id="SSF51338">
    <property type="entry name" value="Composite domain of metallo-dependent hydrolases"/>
    <property type="match status" value="1"/>
</dbReference>
<dbReference type="HAMAP" id="MF_01281">
    <property type="entry name" value="MTA_SAH_deamin"/>
    <property type="match status" value="1"/>
</dbReference>
<evidence type="ECO:0000256" key="3">
    <source>
        <dbReference type="ARBA" id="ARBA00022833"/>
    </source>
</evidence>
<dbReference type="EMBL" id="UHIO01000001">
    <property type="protein sequence ID" value="SUP40963.1"/>
    <property type="molecule type" value="Genomic_DNA"/>
</dbReference>
<dbReference type="InterPro" id="IPR023512">
    <property type="entry name" value="Deaminase_MtaD/DadD"/>
</dbReference>
<sequence>MADIVIRNIDCITGESAESGKDMLRNVTLIIKDGYINKILTEEESKTPFGQELITKECGNAAYILDGNGRVAAPGLINTHTHIAMGLFRNYADDLELMDWLQNEIWPAEAKLTNDLVEVGTRLGVAEMFRSGTTCFSDMYFFMEDTAKVVKETGIRAVLSRGMAGIAPTAEQALVESRELFEHWHGFDHERIKVMLGPHAPYTCPDDYMRKVMDLSHDIGAQIHIHLCETKGEVENVVKATGKTPIAHFNDLGVFDTGCVAAHGVHLTDEDLDIMKAKNVRVAHNPQSNLKLASGIANVPAMLAKGITVGLGTDGSASNNNADMLEEVRLAATLHKATHFDPKAIPAHQALALGTVEGAKVLDYQDLGLIKEGYRADICLYDVTGMHWLPRYNDVASLVYAANSSDVQTTIVAGKVVMKDRELLTIDEEQLRYDVMSKTEIFAK</sequence>
<dbReference type="InterPro" id="IPR011059">
    <property type="entry name" value="Metal-dep_hydrolase_composite"/>
</dbReference>
<proteinExistence type="inferred from homology"/>
<dbReference type="GO" id="GO:0050270">
    <property type="term" value="F:S-adenosylhomocysteine deaminase activity"/>
    <property type="evidence" value="ECO:0007669"/>
    <property type="project" value="UniProtKB-UniRule"/>
</dbReference>
<comment type="cofactor">
    <cofactor evidence="4">
        <name>Zn(2+)</name>
        <dbReference type="ChEBI" id="CHEBI:29105"/>
    </cofactor>
    <text evidence="4">Binds 1 zinc ion per subunit.</text>
</comment>
<dbReference type="PANTHER" id="PTHR43794:SF11">
    <property type="entry name" value="AMIDOHYDROLASE-RELATED DOMAIN-CONTAINING PROTEIN"/>
    <property type="match status" value="1"/>
</dbReference>
<evidence type="ECO:0000256" key="1">
    <source>
        <dbReference type="ARBA" id="ARBA00022723"/>
    </source>
</evidence>
<comment type="similarity">
    <text evidence="4">Belongs to the metallo-dependent hydrolases superfamily. MTA/SAH deaminase family.</text>
</comment>
<dbReference type="EC" id="3.5.4.31" evidence="4"/>
<dbReference type="InterPro" id="IPR050287">
    <property type="entry name" value="MTA/SAH_deaminase"/>
</dbReference>
<accession>A0A380NH48</accession>
<feature type="binding site" evidence="4">
    <location>
        <position position="229"/>
    </location>
    <ligand>
        <name>substrate</name>
    </ligand>
</feature>
<reference evidence="6 7" key="1">
    <citation type="submission" date="2018-06" db="EMBL/GenBank/DDBJ databases">
        <authorList>
            <consortium name="Pathogen Informatics"/>
            <person name="Doyle S."/>
        </authorList>
    </citation>
    <scope>NUCLEOTIDE SEQUENCE [LARGE SCALE GENOMIC DNA]</scope>
    <source>
        <strain evidence="6 7">NCTC12020</strain>
    </source>
</reference>
<feature type="binding site" evidence="4">
    <location>
        <position position="199"/>
    </location>
    <ligand>
        <name>substrate</name>
    </ligand>
</feature>